<name>A0A7D6ZKU4_9NOCA</name>
<dbReference type="EMBL" id="CP059399">
    <property type="protein sequence ID" value="QLY28025.1"/>
    <property type="molecule type" value="Genomic_DNA"/>
</dbReference>
<proteinExistence type="predicted"/>
<dbReference type="AlphaFoldDB" id="A0A7D6ZKU4"/>
<dbReference type="Proteomes" id="UP000515512">
    <property type="component" value="Chromosome"/>
</dbReference>
<dbReference type="InterPro" id="IPR023393">
    <property type="entry name" value="START-like_dom_sf"/>
</dbReference>
<keyword evidence="2" id="KW-1185">Reference proteome</keyword>
<gene>
    <name evidence="1" type="ORF">H0264_21725</name>
</gene>
<dbReference type="SUPFAM" id="SSF55961">
    <property type="entry name" value="Bet v1-like"/>
    <property type="match status" value="1"/>
</dbReference>
<dbReference type="Pfam" id="PF10604">
    <property type="entry name" value="Polyketide_cyc2"/>
    <property type="match status" value="1"/>
</dbReference>
<dbReference type="CDD" id="cd07822">
    <property type="entry name" value="SRPBCC_4"/>
    <property type="match status" value="1"/>
</dbReference>
<protein>
    <submittedName>
        <fullName evidence="1">SRPBCC domain-containing protein</fullName>
    </submittedName>
</protein>
<reference evidence="1 2" key="1">
    <citation type="submission" date="2020-07" db="EMBL/GenBank/DDBJ databases">
        <authorList>
            <person name="Zhuang K."/>
            <person name="Ran Y."/>
        </authorList>
    </citation>
    <scope>NUCLEOTIDE SEQUENCE [LARGE SCALE GENOMIC DNA]</scope>
    <source>
        <strain evidence="1 2">WCH-YHL-001</strain>
    </source>
</reference>
<dbReference type="InterPro" id="IPR019587">
    <property type="entry name" value="Polyketide_cyclase/dehydratase"/>
</dbReference>
<accession>A0A7D6ZKU4</accession>
<evidence type="ECO:0000313" key="2">
    <source>
        <dbReference type="Proteomes" id="UP000515512"/>
    </source>
</evidence>
<organism evidence="1 2">
    <name type="scientific">Nocardia huaxiensis</name>
    <dbReference type="NCBI Taxonomy" id="2755382"/>
    <lineage>
        <taxon>Bacteria</taxon>
        <taxon>Bacillati</taxon>
        <taxon>Actinomycetota</taxon>
        <taxon>Actinomycetes</taxon>
        <taxon>Mycobacteriales</taxon>
        <taxon>Nocardiaceae</taxon>
        <taxon>Nocardia</taxon>
    </lineage>
</organism>
<dbReference type="Gene3D" id="3.30.530.20">
    <property type="match status" value="1"/>
</dbReference>
<evidence type="ECO:0000313" key="1">
    <source>
        <dbReference type="EMBL" id="QLY28025.1"/>
    </source>
</evidence>
<dbReference type="RefSeq" id="WP_181579233.1">
    <property type="nucleotide sequence ID" value="NZ_CP059399.1"/>
</dbReference>
<sequence length="151" mass="16386">MAFVIDITVDIDAPAELVWQVLTDVDKYGEWNPFVPACATTLEPGTPIDMQVVLIGSTPRAQREYIRSCTPGHEFSYSMKPAPLGLLRSHRSHTITDLGDGRTRYESHFQLEGPVAPIVGGLLGSALRRGFGGMTAGVKQRAEALHAPTRG</sequence>
<dbReference type="KEGG" id="nhu:H0264_21725"/>